<evidence type="ECO:0000313" key="2">
    <source>
        <dbReference type="Proteomes" id="UP000664601"/>
    </source>
</evidence>
<dbReference type="SUPFAM" id="SSF50475">
    <property type="entry name" value="FMN-binding split barrel"/>
    <property type="match status" value="1"/>
</dbReference>
<dbReference type="PANTHER" id="PTHR34071:SF2">
    <property type="entry name" value="FLAVIN-NUCLEOTIDE-BINDING PROTEIN"/>
    <property type="match status" value="1"/>
</dbReference>
<reference evidence="1 2" key="1">
    <citation type="submission" date="2021-03" db="EMBL/GenBank/DDBJ databases">
        <title>Enterococcal diversity collection.</title>
        <authorList>
            <person name="Gilmore M.S."/>
            <person name="Schwartzman J."/>
            <person name="Van Tyne D."/>
            <person name="Martin M."/>
            <person name="Earl A.M."/>
            <person name="Manson A.L."/>
            <person name="Straub T."/>
            <person name="Salamzade R."/>
            <person name="Saavedra J."/>
            <person name="Lebreton F."/>
            <person name="Prichula J."/>
            <person name="Schaufler K."/>
            <person name="Gaca A."/>
            <person name="Sgardioli B."/>
            <person name="Wagenaar J."/>
            <person name="Strong T."/>
        </authorList>
    </citation>
    <scope>NUCLEOTIDE SEQUENCE [LARGE SCALE GENOMIC DNA]</scope>
    <source>
        <strain evidence="1 2">669A</strain>
    </source>
</reference>
<protein>
    <submittedName>
        <fullName evidence="1">Pyridoxamine 5'-phosphate oxidase family protein</fullName>
    </submittedName>
</protein>
<dbReference type="Pfam" id="PF12900">
    <property type="entry name" value="Pyridox_ox_2"/>
    <property type="match status" value="1"/>
</dbReference>
<dbReference type="RefSeq" id="WP_207673747.1">
    <property type="nucleotide sequence ID" value="NZ_JAFREM010000018.1"/>
</dbReference>
<gene>
    <name evidence="1" type="ORF">JZO70_11670</name>
</gene>
<dbReference type="EMBL" id="JAFREM010000018">
    <property type="protein sequence ID" value="MBO1306825.1"/>
    <property type="molecule type" value="Genomic_DNA"/>
</dbReference>
<comment type="caution">
    <text evidence="1">The sequence shown here is derived from an EMBL/GenBank/DDBJ whole genome shotgun (WGS) entry which is preliminary data.</text>
</comment>
<sequence>MRRKKRQVTDLDRIKAVVEECQVVRIAFNGAEYPYIVPVNYGYQWNGEQLVLYVHGATEGEKISRVQADNKVAIEMDHKHALVEGGRKAEKYSYAYESVIGFGEAELLEDVDEKRMALHVLMDHAAKGVEFDEIPEGMIKRTGIIKITVDKYTMKEHAPKHMEKAGEE</sequence>
<evidence type="ECO:0000313" key="1">
    <source>
        <dbReference type="EMBL" id="MBO1306825.1"/>
    </source>
</evidence>
<accession>A0ABS3LCM1</accession>
<dbReference type="PANTHER" id="PTHR34071">
    <property type="entry name" value="5-NITROIMIDAZOLE ANTIBIOTICS RESISTANCE PROTEIN, NIMA-FAMILY-RELATED PROTEIN-RELATED"/>
    <property type="match status" value="1"/>
</dbReference>
<dbReference type="Gene3D" id="2.30.110.10">
    <property type="entry name" value="Electron Transport, Fmn-binding Protein, Chain A"/>
    <property type="match status" value="1"/>
</dbReference>
<dbReference type="InterPro" id="IPR012349">
    <property type="entry name" value="Split_barrel_FMN-bd"/>
</dbReference>
<name>A0ABS3LCM1_9ENTE</name>
<keyword evidence="2" id="KW-1185">Reference proteome</keyword>
<dbReference type="Proteomes" id="UP000664601">
    <property type="component" value="Unassembled WGS sequence"/>
</dbReference>
<proteinExistence type="predicted"/>
<organism evidence="1 2">
    <name type="scientific">Candidatus Enterococcus moelleringii</name>
    <dbReference type="NCBI Taxonomy" id="2815325"/>
    <lineage>
        <taxon>Bacteria</taxon>
        <taxon>Bacillati</taxon>
        <taxon>Bacillota</taxon>
        <taxon>Bacilli</taxon>
        <taxon>Lactobacillales</taxon>
        <taxon>Enterococcaceae</taxon>
        <taxon>Enterococcus</taxon>
    </lineage>
</organism>
<dbReference type="InterPro" id="IPR024747">
    <property type="entry name" value="Pyridox_Oxase-rel"/>
</dbReference>